<evidence type="ECO:0000313" key="9">
    <source>
        <dbReference type="Proteomes" id="UP001589834"/>
    </source>
</evidence>
<dbReference type="Proteomes" id="UP001589834">
    <property type="component" value="Unassembled WGS sequence"/>
</dbReference>
<dbReference type="EMBL" id="JBHLTN010000017">
    <property type="protein sequence ID" value="MFC0592700.1"/>
    <property type="molecule type" value="Genomic_DNA"/>
</dbReference>
<evidence type="ECO:0000256" key="7">
    <source>
        <dbReference type="RuleBase" id="RU000562"/>
    </source>
</evidence>
<name>A0ABV6PSA6_9BURK</name>
<organism evidence="8 9">
    <name type="scientific">Ottowia pentelensis</name>
    <dbReference type="NCBI Taxonomy" id="511108"/>
    <lineage>
        <taxon>Bacteria</taxon>
        <taxon>Pseudomonadati</taxon>
        <taxon>Pseudomonadota</taxon>
        <taxon>Betaproteobacteria</taxon>
        <taxon>Burkholderiales</taxon>
        <taxon>Comamonadaceae</taxon>
        <taxon>Ottowia</taxon>
    </lineage>
</organism>
<dbReference type="PANTHER" id="PTHR21349:SF0">
    <property type="entry name" value="LARGE RIBOSOMAL SUBUNIT PROTEIN BL21M"/>
    <property type="match status" value="1"/>
</dbReference>
<evidence type="ECO:0000256" key="6">
    <source>
        <dbReference type="HAMAP-Rule" id="MF_01363"/>
    </source>
</evidence>
<dbReference type="RefSeq" id="WP_293222631.1">
    <property type="nucleotide sequence ID" value="NZ_JBHLTN010000017.1"/>
</dbReference>
<dbReference type="GO" id="GO:0005840">
    <property type="term" value="C:ribosome"/>
    <property type="evidence" value="ECO:0007669"/>
    <property type="project" value="UniProtKB-KW"/>
</dbReference>
<dbReference type="PROSITE" id="PS01169">
    <property type="entry name" value="RIBOSOMAL_L21"/>
    <property type="match status" value="1"/>
</dbReference>
<keyword evidence="4 6" id="KW-0689">Ribosomal protein</keyword>
<evidence type="ECO:0000256" key="4">
    <source>
        <dbReference type="ARBA" id="ARBA00022980"/>
    </source>
</evidence>
<dbReference type="InterPro" id="IPR018258">
    <property type="entry name" value="Ribosomal_bL21_CS"/>
</dbReference>
<reference evidence="8 9" key="1">
    <citation type="submission" date="2024-09" db="EMBL/GenBank/DDBJ databases">
        <authorList>
            <person name="Sun Q."/>
            <person name="Mori K."/>
        </authorList>
    </citation>
    <scope>NUCLEOTIDE SEQUENCE [LARGE SCALE GENOMIC DNA]</scope>
    <source>
        <strain evidence="8 9">NCAIM B.02336</strain>
    </source>
</reference>
<dbReference type="NCBIfam" id="TIGR00061">
    <property type="entry name" value="L21"/>
    <property type="match status" value="1"/>
</dbReference>
<dbReference type="InterPro" id="IPR036164">
    <property type="entry name" value="bL21-like_sf"/>
</dbReference>
<dbReference type="Pfam" id="PF00829">
    <property type="entry name" value="Ribosomal_L21p"/>
    <property type="match status" value="1"/>
</dbReference>
<protein>
    <recommendedName>
        <fullName evidence="6">Large ribosomal subunit protein bL21</fullName>
    </recommendedName>
</protein>
<keyword evidence="2 6" id="KW-0699">rRNA-binding</keyword>
<evidence type="ECO:0000256" key="3">
    <source>
        <dbReference type="ARBA" id="ARBA00022884"/>
    </source>
</evidence>
<comment type="function">
    <text evidence="6 7">This protein binds to 23S rRNA in the presence of protein L20.</text>
</comment>
<keyword evidence="9" id="KW-1185">Reference proteome</keyword>
<evidence type="ECO:0000256" key="1">
    <source>
        <dbReference type="ARBA" id="ARBA00008563"/>
    </source>
</evidence>
<comment type="similarity">
    <text evidence="1 6 7">Belongs to the bacterial ribosomal protein bL21 family.</text>
</comment>
<evidence type="ECO:0000313" key="8">
    <source>
        <dbReference type="EMBL" id="MFC0592700.1"/>
    </source>
</evidence>
<accession>A0ABV6PSA6</accession>
<evidence type="ECO:0000256" key="2">
    <source>
        <dbReference type="ARBA" id="ARBA00022730"/>
    </source>
</evidence>
<evidence type="ECO:0000256" key="5">
    <source>
        <dbReference type="ARBA" id="ARBA00023274"/>
    </source>
</evidence>
<keyword evidence="3 6" id="KW-0694">RNA-binding</keyword>
<comment type="subunit">
    <text evidence="6">Part of the 50S ribosomal subunit. Contacts protein L20.</text>
</comment>
<dbReference type="HAMAP" id="MF_01363">
    <property type="entry name" value="Ribosomal_bL21"/>
    <property type="match status" value="1"/>
</dbReference>
<comment type="caution">
    <text evidence="8">The sequence shown here is derived from an EMBL/GenBank/DDBJ whole genome shotgun (WGS) entry which is preliminary data.</text>
</comment>
<dbReference type="InterPro" id="IPR001787">
    <property type="entry name" value="Ribosomal_bL21"/>
</dbReference>
<gene>
    <name evidence="6 8" type="primary">rplU</name>
    <name evidence="8" type="ORF">ACFFGG_09035</name>
</gene>
<dbReference type="PANTHER" id="PTHR21349">
    <property type="entry name" value="50S RIBOSOMAL PROTEIN L21"/>
    <property type="match status" value="1"/>
</dbReference>
<dbReference type="SUPFAM" id="SSF141091">
    <property type="entry name" value="L21p-like"/>
    <property type="match status" value="1"/>
</dbReference>
<proteinExistence type="inferred from homology"/>
<dbReference type="InterPro" id="IPR028909">
    <property type="entry name" value="bL21-like"/>
</dbReference>
<keyword evidence="5 6" id="KW-0687">Ribonucleoprotein</keyword>
<sequence length="105" mass="11423">MYAVIKTGGKQYRVAAGEKIKVEQIAADVGQEITLDQVLAVGSGGDLVVGAPLVSGATVVAKVLSHGRHDKVRIFKMRRRKHYQKRQGHRQNYTELEIGAINGGK</sequence>